<organism evidence="14">
    <name type="scientific">Ursus maritimus</name>
    <name type="common">Polar bear</name>
    <name type="synonym">Thalarctos maritimus</name>
    <dbReference type="NCBI Taxonomy" id="29073"/>
    <lineage>
        <taxon>Eukaryota</taxon>
        <taxon>Metazoa</taxon>
        <taxon>Chordata</taxon>
        <taxon>Craniata</taxon>
        <taxon>Vertebrata</taxon>
        <taxon>Euteleostomi</taxon>
        <taxon>Mammalia</taxon>
        <taxon>Eutheria</taxon>
        <taxon>Laurasiatheria</taxon>
        <taxon>Carnivora</taxon>
        <taxon>Caniformia</taxon>
        <taxon>Ursidae</taxon>
        <taxon>Ursus</taxon>
    </lineage>
</organism>
<evidence type="ECO:0000256" key="1">
    <source>
        <dbReference type="ARBA" id="ARBA00004245"/>
    </source>
</evidence>
<feature type="coiled-coil region" evidence="11">
    <location>
        <begin position="715"/>
        <end position="986"/>
    </location>
</feature>
<gene>
    <name evidence="14" type="primary">LOC103677988</name>
</gene>
<dbReference type="OMA" id="ENECFSA"/>
<feature type="region of interest" description="Disordered" evidence="12">
    <location>
        <begin position="1374"/>
        <end position="1396"/>
    </location>
</feature>
<evidence type="ECO:0000256" key="3">
    <source>
        <dbReference type="ARBA" id="ARBA00022741"/>
    </source>
</evidence>
<keyword evidence="6 10" id="KW-0505">Motor protein</keyword>
<keyword evidence="3 10" id="KW-0547">Nucleotide-binding</keyword>
<dbReference type="GeneTree" id="ENSGT00940000160597"/>
<feature type="domain" description="Kinesin motor" evidence="13">
    <location>
        <begin position="6"/>
        <end position="330"/>
    </location>
</feature>
<dbReference type="Pfam" id="PF00225">
    <property type="entry name" value="Kinesin"/>
    <property type="match status" value="1"/>
</dbReference>
<evidence type="ECO:0000256" key="12">
    <source>
        <dbReference type="SAM" id="MobiDB-lite"/>
    </source>
</evidence>
<dbReference type="InterPro" id="IPR001752">
    <property type="entry name" value="Kinesin_motor_dom"/>
</dbReference>
<dbReference type="PANTHER" id="PTHR47968">
    <property type="entry name" value="CENTROMERE PROTEIN E"/>
    <property type="match status" value="1"/>
</dbReference>
<protein>
    <recommendedName>
        <fullName evidence="8">Centromere-associated protein E</fullName>
    </recommendedName>
    <alternativeName>
        <fullName evidence="9">Centromere protein E</fullName>
    </alternativeName>
</protein>
<dbReference type="GO" id="GO:0007051">
    <property type="term" value="P:spindle organization"/>
    <property type="evidence" value="ECO:0007669"/>
    <property type="project" value="UniProtKB-ARBA"/>
</dbReference>
<evidence type="ECO:0000256" key="4">
    <source>
        <dbReference type="ARBA" id="ARBA00022840"/>
    </source>
</evidence>
<reference evidence="14" key="1">
    <citation type="submission" date="2019-03" db="UniProtKB">
        <authorList>
            <consortium name="Ensembl"/>
        </authorList>
    </citation>
    <scope>IDENTIFICATION</scope>
</reference>
<dbReference type="GO" id="GO:0005874">
    <property type="term" value="C:microtubule"/>
    <property type="evidence" value="ECO:0007669"/>
    <property type="project" value="TreeGrafter"/>
</dbReference>
<evidence type="ECO:0000313" key="14">
    <source>
        <dbReference type="Ensembl" id="ENSUMAP00000007184"/>
    </source>
</evidence>
<keyword evidence="5 11" id="KW-0175">Coiled coil</keyword>
<dbReference type="GO" id="GO:0003777">
    <property type="term" value="F:microtubule motor activity"/>
    <property type="evidence" value="ECO:0007669"/>
    <property type="project" value="InterPro"/>
</dbReference>
<evidence type="ECO:0000256" key="11">
    <source>
        <dbReference type="SAM" id="Coils"/>
    </source>
</evidence>
<feature type="region of interest" description="Disordered" evidence="12">
    <location>
        <begin position="2530"/>
        <end position="2585"/>
    </location>
</feature>
<dbReference type="Gene3D" id="3.40.850.10">
    <property type="entry name" value="Kinesin motor domain"/>
    <property type="match status" value="1"/>
</dbReference>
<dbReference type="GO" id="GO:0007018">
    <property type="term" value="P:microtubule-based movement"/>
    <property type="evidence" value="ECO:0007669"/>
    <property type="project" value="InterPro"/>
</dbReference>
<feature type="coiled-coil region" evidence="11">
    <location>
        <begin position="1024"/>
        <end position="1072"/>
    </location>
</feature>
<dbReference type="GO" id="GO:0043515">
    <property type="term" value="F:kinetochore binding"/>
    <property type="evidence" value="ECO:0007669"/>
    <property type="project" value="UniProtKB-ARBA"/>
</dbReference>
<evidence type="ECO:0000256" key="10">
    <source>
        <dbReference type="PROSITE-ProRule" id="PRU00283"/>
    </source>
</evidence>
<feature type="coiled-coil region" evidence="11">
    <location>
        <begin position="1105"/>
        <end position="1264"/>
    </location>
</feature>
<dbReference type="GO" id="GO:0005524">
    <property type="term" value="F:ATP binding"/>
    <property type="evidence" value="ECO:0007669"/>
    <property type="project" value="UniProtKB-UniRule"/>
</dbReference>
<dbReference type="GO" id="GO:0008017">
    <property type="term" value="F:microtubule binding"/>
    <property type="evidence" value="ECO:0007669"/>
    <property type="project" value="InterPro"/>
</dbReference>
<evidence type="ECO:0000256" key="7">
    <source>
        <dbReference type="ARBA" id="ARBA00023212"/>
    </source>
</evidence>
<evidence type="ECO:0000259" key="13">
    <source>
        <dbReference type="PROSITE" id="PS50067"/>
    </source>
</evidence>
<dbReference type="Ensembl" id="ENSUMAT00000008623.1">
    <property type="protein sequence ID" value="ENSUMAP00000007184.1"/>
    <property type="gene ID" value="ENSUMAG00000005484.1"/>
</dbReference>
<dbReference type="GO" id="GO:0000779">
    <property type="term" value="C:condensed chromosome, centromeric region"/>
    <property type="evidence" value="ECO:0007669"/>
    <property type="project" value="UniProtKB-ARBA"/>
</dbReference>
<keyword evidence="7" id="KW-0206">Cytoskeleton</keyword>
<dbReference type="InterPro" id="IPR027640">
    <property type="entry name" value="Kinesin-like_fam"/>
</dbReference>
<dbReference type="InterPro" id="IPR036961">
    <property type="entry name" value="Kinesin_motor_dom_sf"/>
</dbReference>
<dbReference type="PRINTS" id="PR00380">
    <property type="entry name" value="KINESINHEAVY"/>
</dbReference>
<sequence length="2634" mass="308408">MAEEGAVAVCVRVRPLNNTEEALGGDTQVYWKTDNNAIYQVDGSKSFHFDRVFHSNETTKNVYEEIAVPIIDSAIQGYNGFTIFAYGQTASGKTYTMMGSEDYLGVIPRAIHDIFQKIKKFPDREFLLRVSYMEIYNETITDLLCDTQKMKPLIIREDFNRNVYVADLTEEVVYTSEMALKWITKGEKNRHYGITKMNQRSSRSHTIFRMILESREKGDPSNCEGSVKVSHLNLVDLAGSERAAQTGAEGVRLKEGCNINRSLFILGQVIKKLSDGQVGGFINYRDSKLTRILQNSLGGNAKTRIICTITPVSFDETLTTLQFASTAKYMKNTPYVNEVSSDEALLKRYRKEIMDLKKQLEEVSLETRAQAMEKDQLAQLLEEKDLLQKVQIEKIQNLTRMLVTSSSLTSQQELQAKRKRRVTWCLGKINKMKDSNYINEFNMSTNVTKTRKAAITVAGEIDESFCSESDTFSNTFDTLNETEWNPATKLLSQENLESELNSLRANYDNLVLDYEQLRRENEEMELKLKEKNDLDEFEALERKAEKDQEMQLIHEISNLKNLVKHAEVYNQDLENELSSKVELLREKEDQIKKLQKYIDSQKSEAVKTDLSYSSESTEDLKQMKQTLLDAETVALDAKKESAFLNSENLELKEKMKELTSTYKQMENDVQLYQSQLEAKKKMQVDLEKELQSSFDEITKLTSLIDGRVPKDLLCNLELERKITDLQKELNKEVEENEALRKEVNLLSALKSLPSEMHDKSEELSLITSERDKLFSEVVQKESRIQDLLEEIEKTKNDLAATQLNYKSTDQEFQDFKNHHIEFEQKYKMVLEENERMNQEIGNLSKQAQTLGLSLDAFSTELSPKSEELQQNRTGSQKRLNELEDLKEQLESRDLRLQTVEKEKTLIAEQLQQTLVEVRTLIQEKKDLKQLQKSLQIERDQLKSDIQDTVNMNIDTQEQLRNALESLKQHQETINTLQMKISEETSKNLHTEENLGETKDEFQEKMVDTDKKQNLKAKNTQALIANVEDNELTEQQRKISSLLQEKNELQQMLESITAEKEQLQTDLRENIEMTVENQEELRILGDELKKQQEIVVQEKNHTIKKEEELSRTCEKLAKVEEKLKEKSQQLQEKQLQLLRVQEEMSEMQKKINEMENLKNELRNQELTLERIEMEKLELAQKLRENYEEMKSITKERNDLKELQESFEIEREKLKGYIREIEVTGLETKEELKIAHVHLKEQQETIDELRKNISEKTVQIISIQKDLDKSNTELQEKIPVLREEQELLPNVKEVSDTRGTVDEVELLEKQSKTKDGFIVSLTPACIERIELTEKLPESHEETKYLTEERDNLQTIKEAVQVRQDQLQEDIREALANIQEPQDTQDQSFNVKEKGDEAEETLSERAQLQEQLQAREAALPWVGGERLQMAERLREALPSETHQLKENMREMTAKHLETEEELKVARCHLKEQEETIDKLRVNLSEREMELSRLRKELGTTNDELQKKIQELHEKQEQFISTKEIIETQEKMSELEQLKEQLKVKDSSLQSIESERLKLTEKLQESQDKIKIIIKERDELKRMQEFLQMERHQLKENIKEAVTEIQELQEKEHQLLKMKAVNETQEEICDMEYFKNQFEAQKSTLENIEMENVRLTQRLHENLEEMKSVTKGRDDLRSIEETLKVERDQLEENLRETVFRELEKQEELRIAYIHVKEYQETIDKLKGLVSEKTDEISNMQMDLENSNAALKAQELKKQEELRIAYMHVKEHQKTIDKLKDVVSEKTDEISNMQMDLENSNAKLQEKIQQLKANEHQLFKLKEDVSESQKKMSEIERLKKQFKAQSLTLDKIEMENLNLAQKLHENLEEMKSVMKERDNLKSERDQLQANLQETIARDLETQQELKIAHMHLKEHQETIDKFRERVSEKTTQISTIQKDLNKSKDELQKKIQELQKKELQLLKMKEDANKTHKNINKMEQLKQQFKAQNLCMQSVEMDNLHLTKTLHKSLEEIRILAKERDELRKIKESLKMERDQFRETLREMIARDQQNHEEVVKYGKQSQCNEKHHLPESLREKCSRIKELLKRYSEMYNHYEGLNKLSLDMEKEVETQKELSDRVKPVRKTKEEQHECINKFEVAFIDEVEKQNELLIKIQHLQQDYDVPSRELTDLKLSQNMDLHIEEILKDLSENDSHCIKTEFQQVLSNRKEITQFLEEWLNTHFDIEKLKNGIQKENDKICQVNNFYNKKIIAIMNESTEFEERNATIARKWERDLKSVREKNEQLFKNYQTLKISLTPDIVVHSATEDNKNLHVTSRATQLTTEKIQKLETSLREAKESATHKESKIIKMQKELEMTNNVIAKAQVNESNKCLEKAKEMIQVLQDKVALGAKPYKEEIEDLKMKLVKIDLEKMKNAKEFEKEITSTKATVEYQKEVIRVLRENLRRNQQAQDTSIVSECTDSQPSNKPLTCGGGSGIVQSTKALILKSEYIRLEKEISKLKQQNEQLIKQKNELLSNNHHLSNEVKTWKERILKKETHREVSSENSPQSPKVTRTASKKRPHSPSQCKEQNLQDPVPRESPKSWFFDSRSKSLPHPVCYFDNSGLGLCPEEQTAGAESVDPQPAPWHASSGKDVPKCRTQ</sequence>
<keyword evidence="2" id="KW-0963">Cytoplasm</keyword>
<keyword evidence="4 10" id="KW-0067">ATP-binding</keyword>
<evidence type="ECO:0000256" key="8">
    <source>
        <dbReference type="ARBA" id="ARBA00070169"/>
    </source>
</evidence>
<evidence type="ECO:0000256" key="9">
    <source>
        <dbReference type="ARBA" id="ARBA00081766"/>
    </source>
</evidence>
<dbReference type="FunFam" id="3.40.850.10:FF:000026">
    <property type="entry name" value="Centromere-associated protein E"/>
    <property type="match status" value="1"/>
</dbReference>
<dbReference type="PROSITE" id="PS50067">
    <property type="entry name" value="KINESIN_MOTOR_2"/>
    <property type="match status" value="1"/>
</dbReference>
<dbReference type="GO" id="GO:0008608">
    <property type="term" value="P:attachment of spindle microtubules to kinetochore"/>
    <property type="evidence" value="ECO:0007669"/>
    <property type="project" value="UniProtKB-ARBA"/>
</dbReference>
<dbReference type="GO" id="GO:0030071">
    <property type="term" value="P:regulation of mitotic metaphase/anaphase transition"/>
    <property type="evidence" value="ECO:0007669"/>
    <property type="project" value="UniProtKB-ARBA"/>
</dbReference>
<feature type="coiled-coil region" evidence="11">
    <location>
        <begin position="2477"/>
        <end position="2525"/>
    </location>
</feature>
<feature type="binding site" evidence="10">
    <location>
        <begin position="87"/>
        <end position="94"/>
    </location>
    <ligand>
        <name>ATP</name>
        <dbReference type="ChEBI" id="CHEBI:30616"/>
    </ligand>
</feature>
<dbReference type="GO" id="GO:0140694">
    <property type="term" value="P:membraneless organelle assembly"/>
    <property type="evidence" value="ECO:0007669"/>
    <property type="project" value="UniProtKB-ARBA"/>
</dbReference>
<evidence type="ECO:0000256" key="6">
    <source>
        <dbReference type="ARBA" id="ARBA00023175"/>
    </source>
</evidence>
<comment type="similarity">
    <text evidence="10">Belongs to the TRAFAC class myosin-kinesin ATPase superfamily. Kinesin family.</text>
</comment>
<dbReference type="GO" id="GO:0000278">
    <property type="term" value="P:mitotic cell cycle"/>
    <property type="evidence" value="ECO:0007669"/>
    <property type="project" value="UniProtKB-ARBA"/>
</dbReference>
<feature type="coiled-coil region" evidence="11">
    <location>
        <begin position="339"/>
        <end position="366"/>
    </location>
</feature>
<accession>A0A452TGN8</accession>
<name>A0A452TGN8_URSMA</name>
<proteinExistence type="inferred from homology"/>
<feature type="compositionally biased region" description="Polar residues" evidence="12">
    <location>
        <begin position="2557"/>
        <end position="2567"/>
    </location>
</feature>
<feature type="coiled-coil region" evidence="11">
    <location>
        <begin position="2313"/>
        <end position="2380"/>
    </location>
</feature>
<feature type="coiled-coil region" evidence="11">
    <location>
        <begin position="493"/>
        <end position="689"/>
    </location>
</feature>
<dbReference type="PANTHER" id="PTHR47968:SF75">
    <property type="entry name" value="CENTROMERE-ASSOCIATED PROTEIN E"/>
    <property type="match status" value="1"/>
</dbReference>
<dbReference type="PROSITE" id="PS00411">
    <property type="entry name" value="KINESIN_MOTOR_1"/>
    <property type="match status" value="1"/>
</dbReference>
<dbReference type="CDD" id="cd01374">
    <property type="entry name" value="KISc_CENP_E"/>
    <property type="match status" value="1"/>
</dbReference>
<dbReference type="SUPFAM" id="SSF52540">
    <property type="entry name" value="P-loop containing nucleoside triphosphate hydrolases"/>
    <property type="match status" value="1"/>
</dbReference>
<dbReference type="SMART" id="SM00129">
    <property type="entry name" value="KISc"/>
    <property type="match status" value="1"/>
</dbReference>
<evidence type="ECO:0000256" key="2">
    <source>
        <dbReference type="ARBA" id="ARBA00022490"/>
    </source>
</evidence>
<feature type="coiled-coil region" evidence="11">
    <location>
        <begin position="2008"/>
        <end position="2042"/>
    </location>
</feature>
<comment type="subcellular location">
    <subcellularLocation>
        <location evidence="1">Cytoplasm</location>
        <location evidence="1">Cytoskeleton</location>
    </subcellularLocation>
</comment>
<feature type="region of interest" description="Disordered" evidence="12">
    <location>
        <begin position="2603"/>
        <end position="2634"/>
    </location>
</feature>
<feature type="compositionally biased region" description="Polar residues" evidence="12">
    <location>
        <begin position="2537"/>
        <end position="2549"/>
    </location>
</feature>
<evidence type="ECO:0000256" key="5">
    <source>
        <dbReference type="ARBA" id="ARBA00023054"/>
    </source>
</evidence>
<dbReference type="InterPro" id="IPR019821">
    <property type="entry name" value="Kinesin_motor_CS"/>
</dbReference>
<dbReference type="InterPro" id="IPR027417">
    <property type="entry name" value="P-loop_NTPase"/>
</dbReference>
<feature type="coiled-coil region" evidence="11">
    <location>
        <begin position="2262"/>
        <end position="2289"/>
    </location>
</feature>
<dbReference type="GO" id="GO:0000280">
    <property type="term" value="P:nuclear division"/>
    <property type="evidence" value="ECO:0007669"/>
    <property type="project" value="UniProtKB-ARBA"/>
</dbReference>
<feature type="compositionally biased region" description="Polar residues" evidence="12">
    <location>
        <begin position="1376"/>
        <end position="1387"/>
    </location>
</feature>